<dbReference type="InterPro" id="IPR017441">
    <property type="entry name" value="Protein_kinase_ATP_BS"/>
</dbReference>
<evidence type="ECO:0000256" key="6">
    <source>
        <dbReference type="ARBA" id="ARBA00022679"/>
    </source>
</evidence>
<dbReference type="SUPFAM" id="SSF50044">
    <property type="entry name" value="SH3-domain"/>
    <property type="match status" value="1"/>
</dbReference>
<feature type="binding site" evidence="14">
    <location>
        <position position="139"/>
    </location>
    <ligand>
        <name>ATP</name>
        <dbReference type="ChEBI" id="CHEBI:30616"/>
    </ligand>
</feature>
<dbReference type="GO" id="GO:0005524">
    <property type="term" value="F:ATP binding"/>
    <property type="evidence" value="ECO:0007669"/>
    <property type="project" value="UniProtKB-UniRule"/>
</dbReference>
<gene>
    <name evidence="19" type="ORF">CUNI_LOCUS16089</name>
</gene>
<feature type="domain" description="Protein kinase" evidence="18">
    <location>
        <begin position="112"/>
        <end position="380"/>
    </location>
</feature>
<evidence type="ECO:0000256" key="1">
    <source>
        <dbReference type="ARBA" id="ARBA00001946"/>
    </source>
</evidence>
<evidence type="ECO:0000256" key="2">
    <source>
        <dbReference type="ARBA" id="ARBA00006529"/>
    </source>
</evidence>
<evidence type="ECO:0000256" key="16">
    <source>
        <dbReference type="SAM" id="MobiDB-lite"/>
    </source>
</evidence>
<keyword evidence="5" id="KW-0723">Serine/threonine-protein kinase</keyword>
<feature type="region of interest" description="Disordered" evidence="16">
    <location>
        <begin position="828"/>
        <end position="862"/>
    </location>
</feature>
<comment type="catalytic activity">
    <reaction evidence="12">
        <text>L-seryl-[protein] + ATP = O-phospho-L-seryl-[protein] + ADP + H(+)</text>
        <dbReference type="Rhea" id="RHEA:17989"/>
        <dbReference type="Rhea" id="RHEA-COMP:9863"/>
        <dbReference type="Rhea" id="RHEA-COMP:11604"/>
        <dbReference type="ChEBI" id="CHEBI:15378"/>
        <dbReference type="ChEBI" id="CHEBI:29999"/>
        <dbReference type="ChEBI" id="CHEBI:30616"/>
        <dbReference type="ChEBI" id="CHEBI:83421"/>
        <dbReference type="ChEBI" id="CHEBI:456216"/>
        <dbReference type="EC" id="2.7.11.25"/>
    </reaction>
</comment>
<feature type="region of interest" description="Disordered" evidence="16">
    <location>
        <begin position="733"/>
        <end position="799"/>
    </location>
</feature>
<keyword evidence="4 13" id="KW-0728">SH3 domain</keyword>
<dbReference type="PROSITE" id="PS50011">
    <property type="entry name" value="PROTEIN_KINASE_DOM"/>
    <property type="match status" value="1"/>
</dbReference>
<keyword evidence="20" id="KW-1185">Reference proteome</keyword>
<keyword evidence="15" id="KW-0175">Coiled coil</keyword>
<dbReference type="InterPro" id="IPR000719">
    <property type="entry name" value="Prot_kinase_dom"/>
</dbReference>
<dbReference type="CDD" id="cd14061">
    <property type="entry name" value="STKc_MLK"/>
    <property type="match status" value="1"/>
</dbReference>
<dbReference type="InterPro" id="IPR011009">
    <property type="entry name" value="Kinase-like_dom_sf"/>
</dbReference>
<dbReference type="PRINTS" id="PR00109">
    <property type="entry name" value="TYRKINASE"/>
</dbReference>
<evidence type="ECO:0000259" key="18">
    <source>
        <dbReference type="PROSITE" id="PS50011"/>
    </source>
</evidence>
<evidence type="ECO:0000256" key="5">
    <source>
        <dbReference type="ARBA" id="ARBA00022527"/>
    </source>
</evidence>
<dbReference type="EMBL" id="CAJHNH020004079">
    <property type="protein sequence ID" value="CAG5130531.1"/>
    <property type="molecule type" value="Genomic_DNA"/>
</dbReference>
<dbReference type="InterPro" id="IPR001452">
    <property type="entry name" value="SH3_domain"/>
</dbReference>
<dbReference type="Gene3D" id="1.10.510.10">
    <property type="entry name" value="Transferase(Phosphotransferase) domain 1"/>
    <property type="match status" value="1"/>
</dbReference>
<sequence length="1005" mass="112602">MRHKGVSAVLMEPSRFADRRGRRDENDHSPLWTAIFDYEAAREDELTLHRGTQVQVLSLDSGDDGWWMGQAEGKIGIFPSNFVAKDSQLNVDKLPPDIKSKDRPFEIDFEELDLEEVIGVGGFGKVYRGKWKQETVAIKAARQDPDEPISVTIENVRKEAKLFWLLSHVNVAALRGVCLKPPNLCLVMEYAAGGSLNRVLAGRRIPPEILVNWALQIAQGMHYLHEQAPLTLVHRDLKSSNILLKEQMDSGDLYQKTLKITDFGLAREVEQTTRMSAAGTYAWMAPEVIKLSRFSKKSDVWSYGVVLWELLTGETPYKGIDTLGVAYGVAVNKLTLPIPSTCPSMFSQLMTDCWYQEPHERPTFLEILQRLQEIATSSFITTPHDSFHTMQDDWRLEIEQMFDELRSREKELRCREEELTKQGLQQKIQEDALKKREQDLAAREIELLERELNILILQQVMLKPTPKKRKSRKSRLKVLKYGGKKISEPSDFRHNITVQKEELSVYDKRTYGDSANMDSPPVTPTHGAAPPRFRAIAYPPVDGKKGKTWGPSSVQKDRHTRSSIIFADGRWSKSAPNLEKSLRQLGGGHSNMGAVNHLYDEEDSLPGDFDDVSTKSRSIPNSPAATPTSPFVKGKRTDCAMYYMSTLLASVAMGFDIGIANTRAIHPNLHTPSAEEDKSMKKRDSYINNRRDAYLAAVRDSFIEPEGDFRAYQAPPPGYWHTYHGVQHRQRPGLPLEVDSQSPMMPENDFSNQAAGGGYGDDSARTTSHRSSYTDSEASGLSGTTPTSEKTANNCQLSSEVNVDVPAKYANLDSGNKSQRRSVTFEDDFIPPDYSKVNSSTTFTSHRRTPSNTSNSSAAFDHPDSKYVSTDYFLAPHPEYNSASPQLQQQPVPPRRRSGAEPAQRPTTLDVGGATRAMPIHIKHSVSPGYGMNPVRGKGSGEEYSQYYSNRSHMSPGSTPPHISHQTTLLDIDVEGQNQDATRPLVHHSMGTKFSVSDLEKEFLS</sequence>
<name>A0A8S3ZVR8_9EUPU</name>
<evidence type="ECO:0000256" key="14">
    <source>
        <dbReference type="PROSITE-ProRule" id="PRU10141"/>
    </source>
</evidence>
<dbReference type="SUPFAM" id="SSF56112">
    <property type="entry name" value="Protein kinase-like (PK-like)"/>
    <property type="match status" value="1"/>
</dbReference>
<feature type="compositionally biased region" description="Polar residues" evidence="16">
    <location>
        <begin position="836"/>
        <end position="858"/>
    </location>
</feature>
<organism evidence="19 20">
    <name type="scientific">Candidula unifasciata</name>
    <dbReference type="NCBI Taxonomy" id="100452"/>
    <lineage>
        <taxon>Eukaryota</taxon>
        <taxon>Metazoa</taxon>
        <taxon>Spiralia</taxon>
        <taxon>Lophotrochozoa</taxon>
        <taxon>Mollusca</taxon>
        <taxon>Gastropoda</taxon>
        <taxon>Heterobranchia</taxon>
        <taxon>Euthyneura</taxon>
        <taxon>Panpulmonata</taxon>
        <taxon>Eupulmonata</taxon>
        <taxon>Stylommatophora</taxon>
        <taxon>Helicina</taxon>
        <taxon>Helicoidea</taxon>
        <taxon>Geomitridae</taxon>
        <taxon>Candidula</taxon>
    </lineage>
</organism>
<evidence type="ECO:0000256" key="3">
    <source>
        <dbReference type="ARBA" id="ARBA00012406"/>
    </source>
</evidence>
<dbReference type="GO" id="GO:0004706">
    <property type="term" value="F:JUN kinase kinase kinase activity"/>
    <property type="evidence" value="ECO:0007669"/>
    <property type="project" value="TreeGrafter"/>
</dbReference>
<evidence type="ECO:0000256" key="11">
    <source>
        <dbReference type="ARBA" id="ARBA00047559"/>
    </source>
</evidence>
<dbReference type="InterPro" id="IPR008271">
    <property type="entry name" value="Ser/Thr_kinase_AS"/>
</dbReference>
<feature type="compositionally biased region" description="Polar residues" evidence="16">
    <location>
        <begin position="765"/>
        <end position="799"/>
    </location>
</feature>
<evidence type="ECO:0000259" key="17">
    <source>
        <dbReference type="PROSITE" id="PS50002"/>
    </source>
</evidence>
<dbReference type="Gene3D" id="3.30.200.20">
    <property type="entry name" value="Phosphorylase Kinase, domain 1"/>
    <property type="match status" value="1"/>
</dbReference>
<proteinExistence type="inferred from homology"/>
<dbReference type="Pfam" id="PF07714">
    <property type="entry name" value="PK_Tyr_Ser-Thr"/>
    <property type="match status" value="1"/>
</dbReference>
<dbReference type="Gene3D" id="2.30.30.40">
    <property type="entry name" value="SH3 Domains"/>
    <property type="match status" value="1"/>
</dbReference>
<keyword evidence="6" id="KW-0808">Transferase</keyword>
<feature type="region of interest" description="Disordered" evidence="16">
    <location>
        <begin position="512"/>
        <end position="532"/>
    </location>
</feature>
<dbReference type="Proteomes" id="UP000678393">
    <property type="component" value="Unassembled WGS sequence"/>
</dbReference>
<feature type="region of interest" description="Disordered" evidence="16">
    <location>
        <begin position="876"/>
        <end position="917"/>
    </location>
</feature>
<evidence type="ECO:0000256" key="8">
    <source>
        <dbReference type="ARBA" id="ARBA00022741"/>
    </source>
</evidence>
<feature type="region of interest" description="Disordered" evidence="16">
    <location>
        <begin position="538"/>
        <end position="557"/>
    </location>
</feature>
<evidence type="ECO:0000313" key="19">
    <source>
        <dbReference type="EMBL" id="CAG5130531.1"/>
    </source>
</evidence>
<dbReference type="SMART" id="SM00220">
    <property type="entry name" value="S_TKc"/>
    <property type="match status" value="1"/>
</dbReference>
<dbReference type="InterPro" id="IPR001245">
    <property type="entry name" value="Ser-Thr/Tyr_kinase_cat_dom"/>
</dbReference>
<dbReference type="PROSITE" id="PS00107">
    <property type="entry name" value="PROTEIN_KINASE_ATP"/>
    <property type="match status" value="1"/>
</dbReference>
<dbReference type="SMART" id="SM00326">
    <property type="entry name" value="SH3"/>
    <property type="match status" value="1"/>
</dbReference>
<dbReference type="PANTHER" id="PTHR44329">
    <property type="entry name" value="SERINE/THREONINE-PROTEIN KINASE TNNI3K-RELATED"/>
    <property type="match status" value="1"/>
</dbReference>
<evidence type="ECO:0000256" key="13">
    <source>
        <dbReference type="PROSITE-ProRule" id="PRU00192"/>
    </source>
</evidence>
<evidence type="ECO:0000256" key="15">
    <source>
        <dbReference type="SAM" id="Coils"/>
    </source>
</evidence>
<evidence type="ECO:0000256" key="9">
    <source>
        <dbReference type="ARBA" id="ARBA00022777"/>
    </source>
</evidence>
<dbReference type="OrthoDB" id="339325at2759"/>
<dbReference type="FunFam" id="1.10.510.10:FF:000076">
    <property type="entry name" value="Mitogen-activated protein kinase kinase kinase"/>
    <property type="match status" value="1"/>
</dbReference>
<dbReference type="Pfam" id="PF00018">
    <property type="entry name" value="SH3_1"/>
    <property type="match status" value="1"/>
</dbReference>
<comment type="caution">
    <text evidence="19">The sequence shown here is derived from an EMBL/GenBank/DDBJ whole genome shotgun (WGS) entry which is preliminary data.</text>
</comment>
<feature type="coiled-coil region" evidence="15">
    <location>
        <begin position="398"/>
        <end position="458"/>
    </location>
</feature>
<comment type="similarity">
    <text evidence="2">Belongs to the protein kinase superfamily. STE Ser/Thr protein kinase family. MAP kinase kinase kinase subfamily.</text>
</comment>
<feature type="compositionally biased region" description="Polar residues" evidence="16">
    <location>
        <begin position="739"/>
        <end position="754"/>
    </location>
</feature>
<dbReference type="PANTHER" id="PTHR44329:SF293">
    <property type="entry name" value="MITOGEN-ACTIVATED PROTEIN KINASE KINASE KINASE"/>
    <property type="match status" value="1"/>
</dbReference>
<protein>
    <recommendedName>
        <fullName evidence="3">mitogen-activated protein kinase kinase kinase</fullName>
        <ecNumber evidence="3">2.7.11.25</ecNumber>
    </recommendedName>
</protein>
<evidence type="ECO:0000256" key="7">
    <source>
        <dbReference type="ARBA" id="ARBA00022737"/>
    </source>
</evidence>
<dbReference type="PROSITE" id="PS00108">
    <property type="entry name" value="PROTEIN_KINASE_ST"/>
    <property type="match status" value="1"/>
</dbReference>
<dbReference type="InterPro" id="IPR036028">
    <property type="entry name" value="SH3-like_dom_sf"/>
</dbReference>
<keyword evidence="10 14" id="KW-0067">ATP-binding</keyword>
<dbReference type="PRINTS" id="PR00452">
    <property type="entry name" value="SH3DOMAIN"/>
</dbReference>
<keyword evidence="9" id="KW-0418">Kinase</keyword>
<dbReference type="PROSITE" id="PS50002">
    <property type="entry name" value="SH3"/>
    <property type="match status" value="1"/>
</dbReference>
<keyword evidence="8 14" id="KW-0547">Nucleotide-binding</keyword>
<dbReference type="FunFam" id="3.30.200.20:FF:000085">
    <property type="entry name" value="Mitogen-activated protein kinase kinase kinase"/>
    <property type="match status" value="1"/>
</dbReference>
<evidence type="ECO:0000256" key="12">
    <source>
        <dbReference type="ARBA" id="ARBA00048329"/>
    </source>
</evidence>
<dbReference type="InterPro" id="IPR051681">
    <property type="entry name" value="Ser/Thr_Kinases-Pseudokinases"/>
</dbReference>
<dbReference type="AlphaFoldDB" id="A0A8S3ZVR8"/>
<dbReference type="EC" id="2.7.11.25" evidence="3"/>
<comment type="cofactor">
    <cofactor evidence="1">
        <name>Mg(2+)</name>
        <dbReference type="ChEBI" id="CHEBI:18420"/>
    </cofactor>
</comment>
<evidence type="ECO:0000256" key="10">
    <source>
        <dbReference type="ARBA" id="ARBA00022840"/>
    </source>
</evidence>
<comment type="catalytic activity">
    <reaction evidence="11">
        <text>L-threonyl-[protein] + ATP = O-phospho-L-threonyl-[protein] + ADP + H(+)</text>
        <dbReference type="Rhea" id="RHEA:46608"/>
        <dbReference type="Rhea" id="RHEA-COMP:11060"/>
        <dbReference type="Rhea" id="RHEA-COMP:11605"/>
        <dbReference type="ChEBI" id="CHEBI:15378"/>
        <dbReference type="ChEBI" id="CHEBI:30013"/>
        <dbReference type="ChEBI" id="CHEBI:30616"/>
        <dbReference type="ChEBI" id="CHEBI:61977"/>
        <dbReference type="ChEBI" id="CHEBI:456216"/>
        <dbReference type="EC" id="2.7.11.25"/>
    </reaction>
</comment>
<accession>A0A8S3ZVR8</accession>
<feature type="domain" description="SH3" evidence="17">
    <location>
        <begin position="27"/>
        <end position="88"/>
    </location>
</feature>
<evidence type="ECO:0000256" key="4">
    <source>
        <dbReference type="ARBA" id="ARBA00022443"/>
    </source>
</evidence>
<evidence type="ECO:0000313" key="20">
    <source>
        <dbReference type="Proteomes" id="UP000678393"/>
    </source>
</evidence>
<reference evidence="19" key="1">
    <citation type="submission" date="2021-04" db="EMBL/GenBank/DDBJ databases">
        <authorList>
            <consortium name="Molecular Ecology Group"/>
        </authorList>
    </citation>
    <scope>NUCLEOTIDE SEQUENCE</scope>
</reference>
<keyword evidence="7" id="KW-0677">Repeat</keyword>